<evidence type="ECO:0000313" key="2">
    <source>
        <dbReference type="EMBL" id="CAB4991839.1"/>
    </source>
</evidence>
<dbReference type="EMBL" id="CAFBON010000115">
    <property type="protein sequence ID" value="CAB4991839.1"/>
    <property type="molecule type" value="Genomic_DNA"/>
</dbReference>
<protein>
    <submittedName>
        <fullName evidence="2">Unannotated protein</fullName>
    </submittedName>
</protein>
<feature type="region of interest" description="Disordered" evidence="1">
    <location>
        <begin position="22"/>
        <end position="54"/>
    </location>
</feature>
<reference evidence="2" key="1">
    <citation type="submission" date="2020-05" db="EMBL/GenBank/DDBJ databases">
        <authorList>
            <person name="Chiriac C."/>
            <person name="Salcher M."/>
            <person name="Ghai R."/>
            <person name="Kavagutti S V."/>
        </authorList>
    </citation>
    <scope>NUCLEOTIDE SEQUENCE</scope>
</reference>
<accession>A0A6J7NMA2</accession>
<name>A0A6J7NMA2_9ZZZZ</name>
<gene>
    <name evidence="2" type="ORF">UFOPK3954_01211</name>
</gene>
<proteinExistence type="predicted"/>
<evidence type="ECO:0000256" key="1">
    <source>
        <dbReference type="SAM" id="MobiDB-lite"/>
    </source>
</evidence>
<sequence length="54" mass="5837">MRAARAAARILPYLSSDTRRPIEVAPSTEYEKDETELASGPIARMAAGPESGFQ</sequence>
<dbReference type="AlphaFoldDB" id="A0A6J7NMA2"/>
<organism evidence="2">
    <name type="scientific">freshwater metagenome</name>
    <dbReference type="NCBI Taxonomy" id="449393"/>
    <lineage>
        <taxon>unclassified sequences</taxon>
        <taxon>metagenomes</taxon>
        <taxon>ecological metagenomes</taxon>
    </lineage>
</organism>